<dbReference type="InterPro" id="IPR036779">
    <property type="entry name" value="LysM_dom_sf"/>
</dbReference>
<dbReference type="InterPro" id="IPR018392">
    <property type="entry name" value="LysM"/>
</dbReference>
<evidence type="ECO:0000313" key="6">
    <source>
        <dbReference type="Proteomes" id="UP000007089"/>
    </source>
</evidence>
<dbReference type="Pfam" id="PF01551">
    <property type="entry name" value="Peptidase_M23"/>
    <property type="match status" value="1"/>
</dbReference>
<dbReference type="KEGG" id="acp:A2cp1_0803"/>
<feature type="domain" description="LysM" evidence="4">
    <location>
        <begin position="53"/>
        <end position="97"/>
    </location>
</feature>
<dbReference type="CDD" id="cd12797">
    <property type="entry name" value="M23_peptidase"/>
    <property type="match status" value="1"/>
</dbReference>
<dbReference type="Gene3D" id="3.10.350.10">
    <property type="entry name" value="LysM domain"/>
    <property type="match status" value="1"/>
</dbReference>
<feature type="region of interest" description="Disordered" evidence="1">
    <location>
        <begin position="109"/>
        <end position="146"/>
    </location>
</feature>
<sequence length="292" mass="29989">MIRRAALAAAALALLTGCPAKPPVIRPSPPAARPLPIPLQAPARHDEPALAGIVHVVRRGETLYRIARAYGIDPADLMETNGIADPRNVAVGTELFVPGASAPAEVTPYPGPMPAGPAPAAPTTARPSPAVASAAPAPAAARGPAPGRAEIVAAPPRDADDGPPVVRQGAPSRLGWPLKGVLYGRYGVRAGQRHDGIDVAAPEGTPVLAAADGSVIYAGEQAGYGAVVILRHDGGLVTLYAHNSEVLVKEGARVDRGQPIARVGQTGRTTGPHLHFEVREGTRPRNPLLFLP</sequence>
<proteinExistence type="predicted"/>
<dbReference type="PANTHER" id="PTHR21666:SF270">
    <property type="entry name" value="MUREIN HYDROLASE ACTIVATOR ENVC"/>
    <property type="match status" value="1"/>
</dbReference>
<keyword evidence="2" id="KW-0732">Signal</keyword>
<evidence type="ECO:0000259" key="3">
    <source>
        <dbReference type="PROSITE" id="PS50943"/>
    </source>
</evidence>
<dbReference type="PROSITE" id="PS51782">
    <property type="entry name" value="LYSM"/>
    <property type="match status" value="1"/>
</dbReference>
<gene>
    <name evidence="5" type="ordered locus">A2cp1_0803</name>
</gene>
<dbReference type="SMART" id="SM00257">
    <property type="entry name" value="LysM"/>
    <property type="match status" value="1"/>
</dbReference>
<organism evidence="5 6">
    <name type="scientific">Anaeromyxobacter dehalogenans (strain ATCC BAA-258 / DSM 21875 / 2CP-1)</name>
    <dbReference type="NCBI Taxonomy" id="455488"/>
    <lineage>
        <taxon>Bacteria</taxon>
        <taxon>Pseudomonadati</taxon>
        <taxon>Myxococcota</taxon>
        <taxon>Myxococcia</taxon>
        <taxon>Myxococcales</taxon>
        <taxon>Cystobacterineae</taxon>
        <taxon>Anaeromyxobacteraceae</taxon>
        <taxon>Anaeromyxobacter</taxon>
    </lineage>
</organism>
<feature type="chain" id="PRO_5002874960" evidence="2">
    <location>
        <begin position="21"/>
        <end position="292"/>
    </location>
</feature>
<dbReference type="SUPFAM" id="SSF51261">
    <property type="entry name" value="Duplicated hybrid motif"/>
    <property type="match status" value="1"/>
</dbReference>
<dbReference type="HOGENOM" id="CLU_029425_0_0_7"/>
<dbReference type="GO" id="GO:0004222">
    <property type="term" value="F:metalloendopeptidase activity"/>
    <property type="evidence" value="ECO:0007669"/>
    <property type="project" value="TreeGrafter"/>
</dbReference>
<feature type="signal peptide" evidence="2">
    <location>
        <begin position="1"/>
        <end position="20"/>
    </location>
</feature>
<dbReference type="InterPro" id="IPR011055">
    <property type="entry name" value="Dup_hybrid_motif"/>
</dbReference>
<reference evidence="5" key="1">
    <citation type="submission" date="2009-01" db="EMBL/GenBank/DDBJ databases">
        <title>Complete sequence of Anaeromyxobacter dehalogenans 2CP-1.</title>
        <authorList>
            <consortium name="US DOE Joint Genome Institute"/>
            <person name="Lucas S."/>
            <person name="Copeland A."/>
            <person name="Lapidus A."/>
            <person name="Glavina del Rio T."/>
            <person name="Dalin E."/>
            <person name="Tice H."/>
            <person name="Bruce D."/>
            <person name="Goodwin L."/>
            <person name="Pitluck S."/>
            <person name="Saunders E."/>
            <person name="Brettin T."/>
            <person name="Detter J.C."/>
            <person name="Han C."/>
            <person name="Larimer F."/>
            <person name="Land M."/>
            <person name="Hauser L."/>
            <person name="Kyrpides N."/>
            <person name="Ovchinnikova G."/>
            <person name="Beliaev A.S."/>
            <person name="Richardson P."/>
        </authorList>
    </citation>
    <scope>NUCLEOTIDE SEQUENCE</scope>
    <source>
        <strain evidence="5">2CP-1</strain>
    </source>
</reference>
<dbReference type="PROSITE" id="PS51257">
    <property type="entry name" value="PROKAR_LIPOPROTEIN"/>
    <property type="match status" value="1"/>
</dbReference>
<dbReference type="AlphaFoldDB" id="B8JDR0"/>
<evidence type="ECO:0000259" key="4">
    <source>
        <dbReference type="PROSITE" id="PS51782"/>
    </source>
</evidence>
<dbReference type="Proteomes" id="UP000007089">
    <property type="component" value="Chromosome"/>
</dbReference>
<evidence type="ECO:0000256" key="1">
    <source>
        <dbReference type="SAM" id="MobiDB-lite"/>
    </source>
</evidence>
<dbReference type="PROSITE" id="PS50943">
    <property type="entry name" value="HTH_CROC1"/>
    <property type="match status" value="1"/>
</dbReference>
<dbReference type="CDD" id="cd00118">
    <property type="entry name" value="LysM"/>
    <property type="match status" value="1"/>
</dbReference>
<dbReference type="EMBL" id="CP001359">
    <property type="protein sequence ID" value="ACL64155.1"/>
    <property type="molecule type" value="Genomic_DNA"/>
</dbReference>
<dbReference type="Pfam" id="PF01476">
    <property type="entry name" value="LysM"/>
    <property type="match status" value="1"/>
</dbReference>
<name>B8JDR0_ANAD2</name>
<keyword evidence="6" id="KW-1185">Reference proteome</keyword>
<dbReference type="SUPFAM" id="SSF54106">
    <property type="entry name" value="LysM domain"/>
    <property type="match status" value="1"/>
</dbReference>
<feature type="compositionally biased region" description="Low complexity" evidence="1">
    <location>
        <begin position="121"/>
        <end position="146"/>
    </location>
</feature>
<evidence type="ECO:0000313" key="5">
    <source>
        <dbReference type="EMBL" id="ACL64155.1"/>
    </source>
</evidence>
<evidence type="ECO:0000256" key="2">
    <source>
        <dbReference type="SAM" id="SignalP"/>
    </source>
</evidence>
<feature type="compositionally biased region" description="Pro residues" evidence="1">
    <location>
        <begin position="109"/>
        <end position="120"/>
    </location>
</feature>
<dbReference type="Gene3D" id="2.70.70.10">
    <property type="entry name" value="Glucose Permease (Domain IIA)"/>
    <property type="match status" value="1"/>
</dbReference>
<feature type="domain" description="HTH cro/C1-type" evidence="3">
    <location>
        <begin position="61"/>
        <end position="77"/>
    </location>
</feature>
<dbReference type="InterPro" id="IPR001387">
    <property type="entry name" value="Cro/C1-type_HTH"/>
</dbReference>
<dbReference type="PANTHER" id="PTHR21666">
    <property type="entry name" value="PEPTIDASE-RELATED"/>
    <property type="match status" value="1"/>
</dbReference>
<dbReference type="RefSeq" id="WP_012632173.1">
    <property type="nucleotide sequence ID" value="NC_011891.1"/>
</dbReference>
<dbReference type="InterPro" id="IPR016047">
    <property type="entry name" value="M23ase_b-sheet_dom"/>
</dbReference>
<dbReference type="InterPro" id="IPR050570">
    <property type="entry name" value="Cell_wall_metabolism_enzyme"/>
</dbReference>
<protein>
    <submittedName>
        <fullName evidence="5">Peptidase M23</fullName>
    </submittedName>
</protein>
<accession>B8JDR0</accession>